<name>A0ABW2C3G0_9PSEU</name>
<dbReference type="SUPFAM" id="SSF52210">
    <property type="entry name" value="Succinyl-CoA synthetase domains"/>
    <property type="match status" value="2"/>
</dbReference>
<dbReference type="EMBL" id="JBHSXX010000001">
    <property type="protein sequence ID" value="MFC6869379.1"/>
    <property type="molecule type" value="Genomic_DNA"/>
</dbReference>
<protein>
    <submittedName>
        <fullName evidence="2">Acetate--CoA ligase family protein</fullName>
    </submittedName>
</protein>
<dbReference type="Gene3D" id="3.30.1490.20">
    <property type="entry name" value="ATP-grasp fold, A domain"/>
    <property type="match status" value="1"/>
</dbReference>
<dbReference type="Pfam" id="PF13549">
    <property type="entry name" value="ATP-grasp_5"/>
    <property type="match status" value="1"/>
</dbReference>
<evidence type="ECO:0000313" key="3">
    <source>
        <dbReference type="Proteomes" id="UP001596337"/>
    </source>
</evidence>
<accession>A0ABW2C3G0</accession>
<dbReference type="Gene3D" id="3.30.470.20">
    <property type="entry name" value="ATP-grasp fold, B domain"/>
    <property type="match status" value="1"/>
</dbReference>
<dbReference type="Gene3D" id="3.40.50.261">
    <property type="entry name" value="Succinyl-CoA synthetase domains"/>
    <property type="match status" value="2"/>
</dbReference>
<dbReference type="InterPro" id="IPR016102">
    <property type="entry name" value="Succinyl-CoA_synth-like"/>
</dbReference>
<dbReference type="InterPro" id="IPR036291">
    <property type="entry name" value="NAD(P)-bd_dom_sf"/>
</dbReference>
<dbReference type="Proteomes" id="UP001596337">
    <property type="component" value="Unassembled WGS sequence"/>
</dbReference>
<proteinExistence type="predicted"/>
<dbReference type="InterPro" id="IPR013815">
    <property type="entry name" value="ATP_grasp_subdomain_1"/>
</dbReference>
<organism evidence="2 3">
    <name type="scientific">Haloechinothrix salitolerans</name>
    <dbReference type="NCBI Taxonomy" id="926830"/>
    <lineage>
        <taxon>Bacteria</taxon>
        <taxon>Bacillati</taxon>
        <taxon>Actinomycetota</taxon>
        <taxon>Actinomycetes</taxon>
        <taxon>Pseudonocardiales</taxon>
        <taxon>Pseudonocardiaceae</taxon>
        <taxon>Haloechinothrix</taxon>
    </lineage>
</organism>
<dbReference type="InterPro" id="IPR032875">
    <property type="entry name" value="Succ_CoA_lig_flav_dom"/>
</dbReference>
<evidence type="ECO:0000259" key="1">
    <source>
        <dbReference type="SMART" id="SM00881"/>
    </source>
</evidence>
<dbReference type="SUPFAM" id="SSF56059">
    <property type="entry name" value="Glutathione synthetase ATP-binding domain-like"/>
    <property type="match status" value="1"/>
</dbReference>
<keyword evidence="2" id="KW-0436">Ligase</keyword>
<dbReference type="PANTHER" id="PTHR42793">
    <property type="entry name" value="COA BINDING DOMAIN CONTAINING PROTEIN"/>
    <property type="match status" value="1"/>
</dbReference>
<dbReference type="InterPro" id="IPR003781">
    <property type="entry name" value="CoA-bd"/>
</dbReference>
<feature type="domain" description="CoA-binding" evidence="1">
    <location>
        <begin position="19"/>
        <end position="115"/>
    </location>
</feature>
<dbReference type="Pfam" id="PF13380">
    <property type="entry name" value="CoA_binding_2"/>
    <property type="match status" value="1"/>
</dbReference>
<dbReference type="SMART" id="SM00881">
    <property type="entry name" value="CoA_binding"/>
    <property type="match status" value="1"/>
</dbReference>
<comment type="caution">
    <text evidence="2">The sequence shown here is derived from an EMBL/GenBank/DDBJ whole genome shotgun (WGS) entry which is preliminary data.</text>
</comment>
<dbReference type="SUPFAM" id="SSF51735">
    <property type="entry name" value="NAD(P)-binding Rossmann-fold domains"/>
    <property type="match status" value="1"/>
</dbReference>
<keyword evidence="3" id="KW-1185">Reference proteome</keyword>
<gene>
    <name evidence="2" type="ORF">ACFQGD_19730</name>
</gene>
<dbReference type="RefSeq" id="WP_345389751.1">
    <property type="nucleotide sequence ID" value="NZ_BAABLA010000003.1"/>
</dbReference>
<reference evidence="3" key="1">
    <citation type="journal article" date="2019" name="Int. J. Syst. Evol. Microbiol.">
        <title>The Global Catalogue of Microorganisms (GCM) 10K type strain sequencing project: providing services to taxonomists for standard genome sequencing and annotation.</title>
        <authorList>
            <consortium name="The Broad Institute Genomics Platform"/>
            <consortium name="The Broad Institute Genome Sequencing Center for Infectious Disease"/>
            <person name="Wu L."/>
            <person name="Ma J."/>
        </authorList>
    </citation>
    <scope>NUCLEOTIDE SEQUENCE [LARGE SCALE GENOMIC DNA]</scope>
    <source>
        <strain evidence="3">KCTC 32255</strain>
    </source>
</reference>
<dbReference type="PANTHER" id="PTHR42793:SF1">
    <property type="entry name" value="PEPTIDYL-LYSINE N-ACETYLTRANSFERASE PATZ"/>
    <property type="match status" value="1"/>
</dbReference>
<dbReference type="GO" id="GO:0016874">
    <property type="term" value="F:ligase activity"/>
    <property type="evidence" value="ECO:0007669"/>
    <property type="project" value="UniProtKB-KW"/>
</dbReference>
<sequence>MRTACRSESLATSDDLHALFEPRAVAVIGASRHGTKLGAVMARSLAGFPGGCLLVNSRNPDPAAGVYPSLREAVAETGQTVDLVVLCVPAAASAAVLADASDAGARAAVACAGGFSEIGDGGAAHERALADVVASTGVRLLGPNTSGFVAPAHGLTASFVPAAAEVPSGSVGVVAASGGVNHALAFALANAGTGVSVAAGIGTGIDVTAADVVEYLATDPATTAIALHVETVPDGPRLLAAVRAASAVKPVVALVVGRSDVADFARSHTGALATSWRTTRAALRQAGAVIVDDDRELVDAVTALTHTRLEPSADPGVGLVTAQAGPGLLLADRLRADGVRLPELAESTRARIAEVLPPLTYQRNPVDTGRPDGSLATVLRAVADDPAIDVVASYTLSEPDTLDLTSVAQDAGLPGDVPAVLTIGGLVDETDAVRAQLHKIGVPALTNPAAAANAVRALVADARACHRAAAPTRSPAMVPSVPEGPLDEARAKAYLATLGVRTPESRVCTSLTQACAALTDIGGPVAVKLLDATVTHKTEVGGVHLGIRTEPELADAVRALARTGAPRYLVEAMAPPGFELVVGARRDPVFGPVVLVGLGGTTAEALADVAIRVAPVSHAEAAAMPGDLAGSALLDGWRGGPVLDRDAFADVVTTLGDALVAYPELDEIEINPLRVTDAGLLALDAVITRTQEGT</sequence>
<evidence type="ECO:0000313" key="2">
    <source>
        <dbReference type="EMBL" id="MFC6869379.1"/>
    </source>
</evidence>
<dbReference type="Pfam" id="PF13607">
    <property type="entry name" value="Succ_CoA_lig"/>
    <property type="match status" value="1"/>
</dbReference>
<dbReference type="Gene3D" id="3.40.50.720">
    <property type="entry name" value="NAD(P)-binding Rossmann-like Domain"/>
    <property type="match status" value="1"/>
</dbReference>